<evidence type="ECO:0000256" key="4">
    <source>
        <dbReference type="ARBA" id="ARBA00016377"/>
    </source>
</evidence>
<dbReference type="PRINTS" id="PR00502">
    <property type="entry name" value="NUDIXFAMILY"/>
</dbReference>
<evidence type="ECO:0000256" key="3">
    <source>
        <dbReference type="ARBA" id="ARBA00007275"/>
    </source>
</evidence>
<dbReference type="RefSeq" id="WP_113956450.1">
    <property type="nucleotide sequence ID" value="NZ_QNRR01000001.1"/>
</dbReference>
<gene>
    <name evidence="9" type="ORF">DES53_101318</name>
</gene>
<evidence type="ECO:0000256" key="5">
    <source>
        <dbReference type="ARBA" id="ARBA00022801"/>
    </source>
</evidence>
<dbReference type="AlphaFoldDB" id="A0A366HTA9"/>
<evidence type="ECO:0000256" key="2">
    <source>
        <dbReference type="ARBA" id="ARBA00001946"/>
    </source>
</evidence>
<comment type="catalytic activity">
    <reaction evidence="1">
        <text>GDP-alpha-D-mannose + H2O = alpha-D-mannose 1-phosphate + GMP + 2 H(+)</text>
        <dbReference type="Rhea" id="RHEA:27978"/>
        <dbReference type="ChEBI" id="CHEBI:15377"/>
        <dbReference type="ChEBI" id="CHEBI:15378"/>
        <dbReference type="ChEBI" id="CHEBI:57527"/>
        <dbReference type="ChEBI" id="CHEBI:58115"/>
        <dbReference type="ChEBI" id="CHEBI:58409"/>
    </reaction>
</comment>
<dbReference type="EMBL" id="QNRR01000001">
    <property type="protein sequence ID" value="RBP47521.1"/>
    <property type="molecule type" value="Genomic_DNA"/>
</dbReference>
<dbReference type="InterPro" id="IPR000086">
    <property type="entry name" value="NUDIX_hydrolase_dom"/>
</dbReference>
<evidence type="ECO:0000259" key="8">
    <source>
        <dbReference type="PROSITE" id="PS51462"/>
    </source>
</evidence>
<accession>A0A366HTA9</accession>
<evidence type="ECO:0000256" key="6">
    <source>
        <dbReference type="ARBA" id="ARBA00032162"/>
    </source>
</evidence>
<evidence type="ECO:0000256" key="1">
    <source>
        <dbReference type="ARBA" id="ARBA00000847"/>
    </source>
</evidence>
<protein>
    <recommendedName>
        <fullName evidence="4">GDP-mannose pyrophosphatase</fullName>
    </recommendedName>
    <alternativeName>
        <fullName evidence="6">GDP-mannose hydrolase</fullName>
    </alternativeName>
    <alternativeName>
        <fullName evidence="7">GDPMK</fullName>
    </alternativeName>
</protein>
<dbReference type="PROSITE" id="PS51462">
    <property type="entry name" value="NUDIX"/>
    <property type="match status" value="1"/>
</dbReference>
<name>A0A366HTA9_9BACT</name>
<evidence type="ECO:0000313" key="10">
    <source>
        <dbReference type="Proteomes" id="UP000253426"/>
    </source>
</evidence>
<dbReference type="GO" id="GO:0016787">
    <property type="term" value="F:hydrolase activity"/>
    <property type="evidence" value="ECO:0007669"/>
    <property type="project" value="UniProtKB-KW"/>
</dbReference>
<dbReference type="CDD" id="cd03424">
    <property type="entry name" value="NUDIX_ADPRase_Nudt5_UGPPase_Nudt14"/>
    <property type="match status" value="1"/>
</dbReference>
<keyword evidence="5" id="KW-0378">Hydrolase</keyword>
<comment type="caution">
    <text evidence="9">The sequence shown here is derived from an EMBL/GenBank/DDBJ whole genome shotgun (WGS) entry which is preliminary data.</text>
</comment>
<reference evidence="9 10" key="1">
    <citation type="submission" date="2018-06" db="EMBL/GenBank/DDBJ databases">
        <title>Genomic Encyclopedia of Type Strains, Phase IV (KMG-IV): sequencing the most valuable type-strain genomes for metagenomic binning, comparative biology and taxonomic classification.</title>
        <authorList>
            <person name="Goeker M."/>
        </authorList>
    </citation>
    <scope>NUCLEOTIDE SEQUENCE [LARGE SCALE GENOMIC DNA]</scope>
    <source>
        <strain evidence="9 10">DSM 25532</strain>
    </source>
</reference>
<evidence type="ECO:0000313" key="9">
    <source>
        <dbReference type="EMBL" id="RBP47521.1"/>
    </source>
</evidence>
<evidence type="ECO:0000256" key="7">
    <source>
        <dbReference type="ARBA" id="ARBA00032272"/>
    </source>
</evidence>
<dbReference type="InterPro" id="IPR015797">
    <property type="entry name" value="NUDIX_hydrolase-like_dom_sf"/>
</dbReference>
<sequence length="200" mass="22214">MTIPDFEICTFEDHDGWQKLPGKIVYGGRYVQVEECHFRTPARPGEDIPWTVAHRVPAVAVAAFTEDGKFVLVHQERLPVKRALWEFPAGQIDDGETRESIIATVLRELDEEAGVEALPGAEFTPLGWFFASQGFTSEHVYLFAVGPMRIVRAPQPVGGEHIGEVRLVTPDELRHLVASLIIQDALSLALFARLSARGMV</sequence>
<dbReference type="GO" id="GO:0019693">
    <property type="term" value="P:ribose phosphate metabolic process"/>
    <property type="evidence" value="ECO:0007669"/>
    <property type="project" value="TreeGrafter"/>
</dbReference>
<dbReference type="PANTHER" id="PTHR11839:SF18">
    <property type="entry name" value="NUDIX HYDROLASE DOMAIN-CONTAINING PROTEIN"/>
    <property type="match status" value="1"/>
</dbReference>
<dbReference type="OrthoDB" id="177518at2"/>
<dbReference type="InterPro" id="IPR020476">
    <property type="entry name" value="Nudix_hydrolase"/>
</dbReference>
<dbReference type="Pfam" id="PF00293">
    <property type="entry name" value="NUDIX"/>
    <property type="match status" value="1"/>
</dbReference>
<organism evidence="9 10">
    <name type="scientific">Roseimicrobium gellanilyticum</name>
    <dbReference type="NCBI Taxonomy" id="748857"/>
    <lineage>
        <taxon>Bacteria</taxon>
        <taxon>Pseudomonadati</taxon>
        <taxon>Verrucomicrobiota</taxon>
        <taxon>Verrucomicrobiia</taxon>
        <taxon>Verrucomicrobiales</taxon>
        <taxon>Verrucomicrobiaceae</taxon>
        <taxon>Roseimicrobium</taxon>
    </lineage>
</organism>
<dbReference type="Proteomes" id="UP000253426">
    <property type="component" value="Unassembled WGS sequence"/>
</dbReference>
<dbReference type="PANTHER" id="PTHR11839">
    <property type="entry name" value="UDP/ADP-SUGAR PYROPHOSPHATASE"/>
    <property type="match status" value="1"/>
</dbReference>
<dbReference type="Gene3D" id="3.90.79.10">
    <property type="entry name" value="Nucleoside Triphosphate Pyrophosphohydrolase"/>
    <property type="match status" value="1"/>
</dbReference>
<feature type="domain" description="Nudix hydrolase" evidence="8">
    <location>
        <begin position="54"/>
        <end position="190"/>
    </location>
</feature>
<dbReference type="SUPFAM" id="SSF55811">
    <property type="entry name" value="Nudix"/>
    <property type="match status" value="1"/>
</dbReference>
<proteinExistence type="inferred from homology"/>
<keyword evidence="10" id="KW-1185">Reference proteome</keyword>
<comment type="similarity">
    <text evidence="3">Belongs to the Nudix hydrolase family. NudK subfamily.</text>
</comment>
<dbReference type="GO" id="GO:0006753">
    <property type="term" value="P:nucleoside phosphate metabolic process"/>
    <property type="evidence" value="ECO:0007669"/>
    <property type="project" value="TreeGrafter"/>
</dbReference>
<comment type="cofactor">
    <cofactor evidence="2">
        <name>Mg(2+)</name>
        <dbReference type="ChEBI" id="CHEBI:18420"/>
    </cofactor>
</comment>